<protein>
    <submittedName>
        <fullName evidence="2">Uncharacterized protein</fullName>
    </submittedName>
</protein>
<accession>A0A0P1I7B9</accession>
<feature type="signal peptide" evidence="1">
    <location>
        <begin position="1"/>
        <end position="20"/>
    </location>
</feature>
<feature type="chain" id="PRO_5006064957" evidence="1">
    <location>
        <begin position="21"/>
        <end position="498"/>
    </location>
</feature>
<evidence type="ECO:0000256" key="1">
    <source>
        <dbReference type="SAM" id="SignalP"/>
    </source>
</evidence>
<dbReference type="AlphaFoldDB" id="A0A0P1I7B9"/>
<organism evidence="2 3">
    <name type="scientific">Shimia thalassica</name>
    <dbReference type="NCBI Taxonomy" id="1715693"/>
    <lineage>
        <taxon>Bacteria</taxon>
        <taxon>Pseudomonadati</taxon>
        <taxon>Pseudomonadota</taxon>
        <taxon>Alphaproteobacteria</taxon>
        <taxon>Rhodobacterales</taxon>
        <taxon>Roseobacteraceae</taxon>
    </lineage>
</organism>
<keyword evidence="3" id="KW-1185">Reference proteome</keyword>
<name>A0A0P1I7B9_9RHOB</name>
<dbReference type="EMBL" id="CYTW01000001">
    <property type="protein sequence ID" value="CUJ95157.1"/>
    <property type="molecule type" value="Genomic_DNA"/>
</dbReference>
<proteinExistence type="predicted"/>
<keyword evidence="1" id="KW-0732">Signal</keyword>
<reference evidence="3" key="1">
    <citation type="submission" date="2015-09" db="EMBL/GenBank/DDBJ databases">
        <authorList>
            <person name="Rodrigo-Torres Lidia"/>
            <person name="Arahal R.David."/>
        </authorList>
    </citation>
    <scope>NUCLEOTIDE SEQUENCE [LARGE SCALE GENOMIC DNA]</scope>
    <source>
        <strain evidence="3">CECT 7735</strain>
    </source>
</reference>
<dbReference type="Proteomes" id="UP000051870">
    <property type="component" value="Unassembled WGS sequence"/>
</dbReference>
<sequence>MYLQPILAFVIVLCANTTFAAEYCMVPVAGSEPTLRVEVEQPYRIATRPRGLPGYAGLVVNAFNRHELYEFDGNNLKRIESDFPHVWGGAFEQGIRISPKHDAYGLGSRPRVVFYIPHGASSWRPIEETKGYYNAFFDQGSGELYVRQTSAGAAIRLSGGVMYKDAKLPIFNEDPTKSIRTIPEANGVMALTGPHRATPAESSSVWFRVFGGMWRRIEIDLPEGQRIFSDLRDARIQISNGLVRVFPNNSAFEPLIFRISPQGLTFAGSAPRGDWHYHPSSETWIGWSGQLVQPIVETRFGFWKVVVQPVLPKAFSLGPNQTTAQVILDLQPPYEISGTKTFYRPDVTILAGDMPALVRSEEGIAIFDGANFEDIEPLRYDIIGNFPFIRTLGPLHLIQSENGIFLLDVDLSVTRINRFPTENPWRHQVTIYYVDAWQTYVVNDRRSGKIYVSPDMLEFAEVNSAERITGFVGVLNEPASVLAVGESHLFAITDRCEI</sequence>
<evidence type="ECO:0000313" key="2">
    <source>
        <dbReference type="EMBL" id="CUJ95157.1"/>
    </source>
</evidence>
<gene>
    <name evidence="2" type="ORF">PH7735_01835</name>
</gene>
<evidence type="ECO:0000313" key="3">
    <source>
        <dbReference type="Proteomes" id="UP000051870"/>
    </source>
</evidence>